<keyword evidence="4 14" id="KW-0285">Flavoprotein</keyword>
<evidence type="ECO:0000256" key="1">
    <source>
        <dbReference type="ARBA" id="ARBA00007532"/>
    </source>
</evidence>
<dbReference type="GO" id="GO:0005737">
    <property type="term" value="C:cytoplasm"/>
    <property type="evidence" value="ECO:0007669"/>
    <property type="project" value="UniProtKB-ARBA"/>
</dbReference>
<feature type="disulfide bond" description="Redox-active" evidence="13">
    <location>
        <begin position="47"/>
        <end position="52"/>
    </location>
</feature>
<accession>A0A5D4SK89</accession>
<feature type="binding site" evidence="12">
    <location>
        <begin position="181"/>
        <end position="188"/>
    </location>
    <ligand>
        <name>NAD(+)</name>
        <dbReference type="ChEBI" id="CHEBI:57540"/>
    </ligand>
</feature>
<protein>
    <recommendedName>
        <fullName evidence="3 14">Dihydrolipoyl dehydrogenase</fullName>
        <ecNumber evidence="2 14">1.8.1.4</ecNumber>
    </recommendedName>
</protein>
<evidence type="ECO:0000256" key="2">
    <source>
        <dbReference type="ARBA" id="ARBA00012608"/>
    </source>
</evidence>
<dbReference type="EMBL" id="VTEV01000009">
    <property type="protein sequence ID" value="TYS63643.1"/>
    <property type="molecule type" value="Genomic_DNA"/>
</dbReference>
<comment type="cofactor">
    <cofactor evidence="12 14">
        <name>FAD</name>
        <dbReference type="ChEBI" id="CHEBI:57692"/>
    </cofactor>
    <text evidence="12 14">Binds 1 FAD per subunit.</text>
</comment>
<dbReference type="InterPro" id="IPR001100">
    <property type="entry name" value="Pyr_nuc-diS_OxRdtase"/>
</dbReference>
<dbReference type="PROSITE" id="PS00076">
    <property type="entry name" value="PYRIDINE_REDOX_1"/>
    <property type="match status" value="1"/>
</dbReference>
<dbReference type="AlphaFoldDB" id="A0A5D4SK89"/>
<dbReference type="SUPFAM" id="SSF51905">
    <property type="entry name" value="FAD/NAD(P)-binding domain"/>
    <property type="match status" value="2"/>
</dbReference>
<proteinExistence type="inferred from homology"/>
<evidence type="ECO:0000256" key="9">
    <source>
        <dbReference type="ARBA" id="ARBA00023284"/>
    </source>
</evidence>
<organism evidence="17 18">
    <name type="scientific">Sutcliffiella horikoshii</name>
    <dbReference type="NCBI Taxonomy" id="79883"/>
    <lineage>
        <taxon>Bacteria</taxon>
        <taxon>Bacillati</taxon>
        <taxon>Bacillota</taxon>
        <taxon>Bacilli</taxon>
        <taxon>Bacillales</taxon>
        <taxon>Bacillaceae</taxon>
        <taxon>Sutcliffiella</taxon>
    </lineage>
</organism>
<gene>
    <name evidence="17" type="primary">lpdA</name>
    <name evidence="17" type="ORF">FZC76_19340</name>
</gene>
<keyword evidence="6 14" id="KW-0560">Oxidoreductase</keyword>
<evidence type="ECO:0000259" key="16">
    <source>
        <dbReference type="Pfam" id="PF07992"/>
    </source>
</evidence>
<keyword evidence="12" id="KW-0547">Nucleotide-binding</keyword>
<dbReference type="InterPro" id="IPR036188">
    <property type="entry name" value="FAD/NAD-bd_sf"/>
</dbReference>
<name>A0A5D4SK89_9BACI</name>
<dbReference type="Gene3D" id="3.50.50.60">
    <property type="entry name" value="FAD/NAD(P)-binding domain"/>
    <property type="match status" value="2"/>
</dbReference>
<evidence type="ECO:0000256" key="6">
    <source>
        <dbReference type="ARBA" id="ARBA00023002"/>
    </source>
</evidence>
<dbReference type="GO" id="GO:0050660">
    <property type="term" value="F:flavin adenine dinucleotide binding"/>
    <property type="evidence" value="ECO:0007669"/>
    <property type="project" value="InterPro"/>
</dbReference>
<dbReference type="STRING" id="79883.GCA_001636495_02692"/>
<dbReference type="PANTHER" id="PTHR22912">
    <property type="entry name" value="DISULFIDE OXIDOREDUCTASE"/>
    <property type="match status" value="1"/>
</dbReference>
<dbReference type="PRINTS" id="PR00411">
    <property type="entry name" value="PNDRDTASEI"/>
</dbReference>
<dbReference type="InterPro" id="IPR050151">
    <property type="entry name" value="Class-I_Pyr_Nuc-Dis_Oxidored"/>
</dbReference>
<feature type="binding site" evidence="12">
    <location>
        <position position="313"/>
    </location>
    <ligand>
        <name>FAD</name>
        <dbReference type="ChEBI" id="CHEBI:57692"/>
    </ligand>
</feature>
<evidence type="ECO:0000259" key="15">
    <source>
        <dbReference type="Pfam" id="PF02852"/>
    </source>
</evidence>
<feature type="binding site" evidence="12">
    <location>
        <position position="56"/>
    </location>
    <ligand>
        <name>FAD</name>
        <dbReference type="ChEBI" id="CHEBI:57692"/>
    </ligand>
</feature>
<dbReference type="PRINTS" id="PR00368">
    <property type="entry name" value="FADPNR"/>
</dbReference>
<evidence type="ECO:0000256" key="11">
    <source>
        <dbReference type="PIRSR" id="PIRSR000350-2"/>
    </source>
</evidence>
<dbReference type="Pfam" id="PF02852">
    <property type="entry name" value="Pyr_redox_dim"/>
    <property type="match status" value="1"/>
</dbReference>
<dbReference type="InterPro" id="IPR012999">
    <property type="entry name" value="Pyr_OxRdtase_I_AS"/>
</dbReference>
<evidence type="ECO:0000256" key="12">
    <source>
        <dbReference type="PIRSR" id="PIRSR000350-3"/>
    </source>
</evidence>
<comment type="catalytic activity">
    <reaction evidence="10 14">
        <text>N(6)-[(R)-dihydrolipoyl]-L-lysyl-[protein] + NAD(+) = N(6)-[(R)-lipoyl]-L-lysyl-[protein] + NADH + H(+)</text>
        <dbReference type="Rhea" id="RHEA:15045"/>
        <dbReference type="Rhea" id="RHEA-COMP:10474"/>
        <dbReference type="Rhea" id="RHEA-COMP:10475"/>
        <dbReference type="ChEBI" id="CHEBI:15378"/>
        <dbReference type="ChEBI" id="CHEBI:57540"/>
        <dbReference type="ChEBI" id="CHEBI:57945"/>
        <dbReference type="ChEBI" id="CHEBI:83099"/>
        <dbReference type="ChEBI" id="CHEBI:83100"/>
        <dbReference type="EC" id="1.8.1.4"/>
    </reaction>
</comment>
<comment type="miscellaneous">
    <text evidence="14">The active site is a redox-active disulfide bond.</text>
</comment>
<dbReference type="Gene3D" id="3.30.390.30">
    <property type="match status" value="1"/>
</dbReference>
<dbReference type="PIRSF" id="PIRSF000350">
    <property type="entry name" value="Mercury_reductase_MerA"/>
    <property type="match status" value="1"/>
</dbReference>
<keyword evidence="9 14" id="KW-0676">Redox-active center</keyword>
<dbReference type="InterPro" id="IPR006258">
    <property type="entry name" value="Lipoamide_DH"/>
</dbReference>
<keyword evidence="8" id="KW-1015">Disulfide bond</keyword>
<dbReference type="InterPro" id="IPR023753">
    <property type="entry name" value="FAD/NAD-binding_dom"/>
</dbReference>
<evidence type="ECO:0000256" key="4">
    <source>
        <dbReference type="ARBA" id="ARBA00022630"/>
    </source>
</evidence>
<sequence>MVVGELTQERDVIVIGGGPGGYHAAIRAAQLGRQVTIIEKNKLGGVCLNEGCIPSKVHTAAAQVFQRMKPFQQFGLDTSGVSFDLPRLQEHKQKVVEQLLQGVVALCKANKIEIIEGEASFISASKIGVENGHQYDTFTFNDVIIAAGCNKKPIAEISHQALTPTSIWNLEELPSELILYGNDDFTLEVATTFNSLGSKVTWILPPGQHEFTFDPSINKELQRQLKKQKIKLYKADATPQFRFGENQWEVELEQGKNESVMLESSHLYCAEERKQSTDSLGVQRAGVHLTDEGFIKINKASGTNVPSVYAIGDITEGPALAVKAIKQGKVAAENIAGQHSECDFTFLPRIVQTIPPIATVGMTETDAIGNGFEVKVGESTLQTNGYASILGQKEGFSKTVTDAKTGLILGIHMMGAQAVEMISTGTLALEMVARQEDLLFPSYPHPSVNESMWESVEDLEGKAIHKAPKATKQKVTSS</sequence>
<feature type="domain" description="FAD/NAD(P)-binding" evidence="16">
    <location>
        <begin position="11"/>
        <end position="328"/>
    </location>
</feature>
<dbReference type="FunFam" id="3.30.390.30:FF:000001">
    <property type="entry name" value="Dihydrolipoyl dehydrogenase"/>
    <property type="match status" value="1"/>
</dbReference>
<evidence type="ECO:0000256" key="5">
    <source>
        <dbReference type="ARBA" id="ARBA00022827"/>
    </source>
</evidence>
<evidence type="ECO:0000313" key="18">
    <source>
        <dbReference type="Proteomes" id="UP000322524"/>
    </source>
</evidence>
<evidence type="ECO:0000256" key="14">
    <source>
        <dbReference type="RuleBase" id="RU003692"/>
    </source>
</evidence>
<keyword evidence="7 12" id="KW-0520">NAD</keyword>
<evidence type="ECO:0000313" key="17">
    <source>
        <dbReference type="EMBL" id="TYS63643.1"/>
    </source>
</evidence>
<dbReference type="SUPFAM" id="SSF55424">
    <property type="entry name" value="FAD/NAD-linked reductases, dimerisation (C-terminal) domain"/>
    <property type="match status" value="1"/>
</dbReference>
<evidence type="ECO:0000256" key="8">
    <source>
        <dbReference type="ARBA" id="ARBA00023157"/>
    </source>
</evidence>
<dbReference type="InterPro" id="IPR004099">
    <property type="entry name" value="Pyr_nucl-diS_OxRdtase_dimer"/>
</dbReference>
<evidence type="ECO:0000256" key="7">
    <source>
        <dbReference type="ARBA" id="ARBA00023027"/>
    </source>
</evidence>
<comment type="similarity">
    <text evidence="1 14">Belongs to the class-I pyridine nucleotide-disulfide oxidoreductase family.</text>
</comment>
<feature type="domain" description="Pyridine nucleotide-disulphide oxidoreductase dimerisation" evidence="15">
    <location>
        <begin position="348"/>
        <end position="455"/>
    </location>
</feature>
<dbReference type="Proteomes" id="UP000322524">
    <property type="component" value="Unassembled WGS sequence"/>
</dbReference>
<dbReference type="Pfam" id="PF07992">
    <property type="entry name" value="Pyr_redox_2"/>
    <property type="match status" value="1"/>
</dbReference>
<evidence type="ECO:0000256" key="3">
    <source>
        <dbReference type="ARBA" id="ARBA00016961"/>
    </source>
</evidence>
<feature type="active site" description="Proton acceptor" evidence="11">
    <location>
        <position position="445"/>
    </location>
</feature>
<dbReference type="PANTHER" id="PTHR22912:SF151">
    <property type="entry name" value="DIHYDROLIPOYL DEHYDROGENASE, MITOCHONDRIAL"/>
    <property type="match status" value="1"/>
</dbReference>
<dbReference type="OrthoDB" id="9800167at2"/>
<evidence type="ECO:0000256" key="10">
    <source>
        <dbReference type="ARBA" id="ARBA00049187"/>
    </source>
</evidence>
<dbReference type="GO" id="GO:0004148">
    <property type="term" value="F:dihydrolipoyl dehydrogenase (NADH) activity"/>
    <property type="evidence" value="ECO:0007669"/>
    <property type="project" value="UniProtKB-EC"/>
</dbReference>
<dbReference type="InterPro" id="IPR016156">
    <property type="entry name" value="FAD/NAD-linked_Rdtase_dimer_sf"/>
</dbReference>
<reference evidence="17 18" key="1">
    <citation type="submission" date="2019-08" db="EMBL/GenBank/DDBJ databases">
        <title>Bacillus genomes from the desert of Cuatro Cienegas, Coahuila.</title>
        <authorList>
            <person name="Olmedo-Alvarez G."/>
        </authorList>
    </citation>
    <scope>NUCLEOTIDE SEQUENCE [LARGE SCALE GENOMIC DNA]</scope>
    <source>
        <strain evidence="17 18">CH28_1T</strain>
    </source>
</reference>
<dbReference type="NCBIfam" id="TIGR01350">
    <property type="entry name" value="lipoamide_DH"/>
    <property type="match status" value="1"/>
</dbReference>
<dbReference type="RefSeq" id="WP_148989813.1">
    <property type="nucleotide sequence ID" value="NZ_VTEV01000009.1"/>
</dbReference>
<evidence type="ECO:0000256" key="13">
    <source>
        <dbReference type="PIRSR" id="PIRSR000350-4"/>
    </source>
</evidence>
<dbReference type="GO" id="GO:0006103">
    <property type="term" value="P:2-oxoglutarate metabolic process"/>
    <property type="evidence" value="ECO:0007669"/>
    <property type="project" value="TreeGrafter"/>
</dbReference>
<keyword evidence="5 12" id="KW-0274">FAD</keyword>
<dbReference type="EC" id="1.8.1.4" evidence="2 14"/>
<comment type="caution">
    <text evidence="17">The sequence shown here is derived from an EMBL/GenBank/DDBJ whole genome shotgun (WGS) entry which is preliminary data.</text>
</comment>